<accession>A0AAD1U6B1</accession>
<evidence type="ECO:0000256" key="1">
    <source>
        <dbReference type="SAM" id="MobiDB-lite"/>
    </source>
</evidence>
<name>A0AAD1U6B1_EUPCR</name>
<evidence type="ECO:0000313" key="3">
    <source>
        <dbReference type="Proteomes" id="UP001295684"/>
    </source>
</evidence>
<organism evidence="2 3">
    <name type="scientific">Euplotes crassus</name>
    <dbReference type="NCBI Taxonomy" id="5936"/>
    <lineage>
        <taxon>Eukaryota</taxon>
        <taxon>Sar</taxon>
        <taxon>Alveolata</taxon>
        <taxon>Ciliophora</taxon>
        <taxon>Intramacronucleata</taxon>
        <taxon>Spirotrichea</taxon>
        <taxon>Hypotrichia</taxon>
        <taxon>Euplotida</taxon>
        <taxon>Euplotidae</taxon>
        <taxon>Moneuplotes</taxon>
    </lineage>
</organism>
<feature type="compositionally biased region" description="Basic and acidic residues" evidence="1">
    <location>
        <begin position="52"/>
        <end position="65"/>
    </location>
</feature>
<feature type="region of interest" description="Disordered" evidence="1">
    <location>
        <begin position="39"/>
        <end position="65"/>
    </location>
</feature>
<dbReference type="AlphaFoldDB" id="A0AAD1U6B1"/>
<proteinExistence type="predicted"/>
<sequence length="257" mass="30256">METLNLKGLKIKGGQEIPEISSRGTIFCSNTDIRKYKQEMEKRNQSEASNSLEKKTEDSNSEEIKTTRSLYRYRKDVCYKFFLRKMKGYYKQQFIEASSFISSENNRFKRAESLKSSMLKYCKLRGFLDKSPQFPFLLSSFLFPKYSQDIINLMITQSNNSETREKLNALKKIIELLKNIFQNYSEIKFRKAILIPEIRYLMRNFIKGVQQGKIEVSSIVKGDCEHDKAYIQKIFQTMEEGINAQLEIGRNRNQDSR</sequence>
<evidence type="ECO:0000313" key="2">
    <source>
        <dbReference type="EMBL" id="CAI2360969.1"/>
    </source>
</evidence>
<dbReference type="Proteomes" id="UP001295684">
    <property type="component" value="Unassembled WGS sequence"/>
</dbReference>
<protein>
    <submittedName>
        <fullName evidence="2">Uncharacterized protein</fullName>
    </submittedName>
</protein>
<comment type="caution">
    <text evidence="2">The sequence shown here is derived from an EMBL/GenBank/DDBJ whole genome shotgun (WGS) entry which is preliminary data.</text>
</comment>
<gene>
    <name evidence="2" type="ORF">ECRASSUSDP1_LOCUS2278</name>
</gene>
<dbReference type="EMBL" id="CAMPGE010002167">
    <property type="protein sequence ID" value="CAI2360969.1"/>
    <property type="molecule type" value="Genomic_DNA"/>
</dbReference>
<keyword evidence="3" id="KW-1185">Reference proteome</keyword>
<reference evidence="2" key="1">
    <citation type="submission" date="2023-07" db="EMBL/GenBank/DDBJ databases">
        <authorList>
            <consortium name="AG Swart"/>
            <person name="Singh M."/>
            <person name="Singh A."/>
            <person name="Seah K."/>
            <person name="Emmerich C."/>
        </authorList>
    </citation>
    <scope>NUCLEOTIDE SEQUENCE</scope>
    <source>
        <strain evidence="2">DP1</strain>
    </source>
</reference>